<proteinExistence type="predicted"/>
<evidence type="ECO:0000313" key="1">
    <source>
        <dbReference type="EMBL" id="MBM2619689.1"/>
    </source>
</evidence>
<sequence>MTVVDINAVREWLGRLPGGSPAGAQSDDWEVFAKQDRPVVTLFGSYDTGKSSLLRRLLVDAGREVPGWLTISARHETFEVNDAEFDGCVLRDTPGFSVGGSDLRARTNTGRAMAAVGLTDVGVAVLTSQLATAERDLLQELVAQRWPAGTMWFVISRFDEAGVDPEYDLADYRELRDRKVSELRDLFGLDERARIFVVAPDPYQTAGSFTDLDRTTWDEFRGWDGMDDLAGALAAVSSSPDRPEWRAAAGQRYWARVLDETVTELRAQLADYTTQAQVAAQGVARRELWENELDALDKAARAGLDGLVDEVVRRTWDANADDLKTEIQRAFDDWFTRHEVRLQRLRQSVRKTKERERARPSWAGFAALVENLGSDQTTGQPEGSDISGHVETVGPMLIGVLRAATEVAGTPSGRKAAAKAAKTAGRLGKGIGVAEAVLPLAVHVAKFVDEKRSDQARRNEERAAVDARQQVVAECTQRAREAWQPFVDDVRDEIVAETADQVALDAQLRDLVGQLERAVAEGENLS</sequence>
<dbReference type="RefSeq" id="WP_203379672.1">
    <property type="nucleotide sequence ID" value="NZ_JAENHP010000011.1"/>
</dbReference>
<accession>A0ABS2AIL6</accession>
<protein>
    <submittedName>
        <fullName evidence="1">50S ribosome-binding GTPase</fullName>
    </submittedName>
</protein>
<evidence type="ECO:0000313" key="2">
    <source>
        <dbReference type="Proteomes" id="UP000632138"/>
    </source>
</evidence>
<gene>
    <name evidence="1" type="ORF">JIG36_29695</name>
</gene>
<comment type="caution">
    <text evidence="1">The sequence shown here is derived from an EMBL/GenBank/DDBJ whole genome shotgun (WGS) entry which is preliminary data.</text>
</comment>
<dbReference type="Gene3D" id="3.40.50.300">
    <property type="entry name" value="P-loop containing nucleotide triphosphate hydrolases"/>
    <property type="match status" value="1"/>
</dbReference>
<keyword evidence="2" id="KW-1185">Reference proteome</keyword>
<dbReference type="EMBL" id="JAENHP010000011">
    <property type="protein sequence ID" value="MBM2619689.1"/>
    <property type="molecule type" value="Genomic_DNA"/>
</dbReference>
<reference evidence="1 2" key="1">
    <citation type="submission" date="2021-01" db="EMBL/GenBank/DDBJ databases">
        <title>Actinoplanes sp. nov. LDG1-06 isolated from lichen.</title>
        <authorList>
            <person name="Saeng-In P."/>
            <person name="Phongsopitanun W."/>
            <person name="Kanchanasin P."/>
            <person name="Yuki M."/>
            <person name="Kudo T."/>
            <person name="Ohkuma M."/>
            <person name="Tanasupawat S."/>
        </authorList>
    </citation>
    <scope>NUCLEOTIDE SEQUENCE [LARGE SCALE GENOMIC DNA]</scope>
    <source>
        <strain evidence="1 2">LDG1-06</strain>
    </source>
</reference>
<name>A0ABS2AIL6_9ACTN</name>
<dbReference type="InterPro" id="IPR027417">
    <property type="entry name" value="P-loop_NTPase"/>
</dbReference>
<organism evidence="1 2">
    <name type="scientific">Paractinoplanes ovalisporus</name>
    <dbReference type="NCBI Taxonomy" id="2810368"/>
    <lineage>
        <taxon>Bacteria</taxon>
        <taxon>Bacillati</taxon>
        <taxon>Actinomycetota</taxon>
        <taxon>Actinomycetes</taxon>
        <taxon>Micromonosporales</taxon>
        <taxon>Micromonosporaceae</taxon>
        <taxon>Paractinoplanes</taxon>
    </lineage>
</organism>
<dbReference type="SUPFAM" id="SSF52540">
    <property type="entry name" value="P-loop containing nucleoside triphosphate hydrolases"/>
    <property type="match status" value="1"/>
</dbReference>
<dbReference type="Proteomes" id="UP000632138">
    <property type="component" value="Unassembled WGS sequence"/>
</dbReference>